<evidence type="ECO:0000313" key="3">
    <source>
        <dbReference type="Proteomes" id="UP000054166"/>
    </source>
</evidence>
<organism evidence="2 3">
    <name type="scientific">Piloderma croceum (strain F 1598)</name>
    <dbReference type="NCBI Taxonomy" id="765440"/>
    <lineage>
        <taxon>Eukaryota</taxon>
        <taxon>Fungi</taxon>
        <taxon>Dikarya</taxon>
        <taxon>Basidiomycota</taxon>
        <taxon>Agaricomycotina</taxon>
        <taxon>Agaricomycetes</taxon>
        <taxon>Agaricomycetidae</taxon>
        <taxon>Atheliales</taxon>
        <taxon>Atheliaceae</taxon>
        <taxon>Piloderma</taxon>
    </lineage>
</organism>
<dbReference type="InParanoid" id="A0A0C3FWV2"/>
<sequence>MSKAERTAATKAGKKDLERNHEMKALDSRNMAMHAFHDAHQTIDSLEKEIHALHARTGIEVLLIATRSKTANFLRPYELLPKHMSLTCITQILMTILLLNGMFTRNDIELLLHSWKNGSTKFRRLSNKEFEKWEQERFQSALDEMTMNEYNTSDRNEELNLNNQPADQPEPHKSSSSSHIPRAYPPTKAQPNPANQPTPPPSMPIGSKRPSQEPNGPATSKRPKPAPLRNSTTINTLTSASGAPINVAKAPRKQRSDKGKKRGPHKKAGPAPST</sequence>
<evidence type="ECO:0000313" key="2">
    <source>
        <dbReference type="EMBL" id="KIM83031.1"/>
    </source>
</evidence>
<reference evidence="2 3" key="1">
    <citation type="submission" date="2014-04" db="EMBL/GenBank/DDBJ databases">
        <authorList>
            <consortium name="DOE Joint Genome Institute"/>
            <person name="Kuo A."/>
            <person name="Tarkka M."/>
            <person name="Buscot F."/>
            <person name="Kohler A."/>
            <person name="Nagy L.G."/>
            <person name="Floudas D."/>
            <person name="Copeland A."/>
            <person name="Barry K.W."/>
            <person name="Cichocki N."/>
            <person name="Veneault-Fourrey C."/>
            <person name="LaButti K."/>
            <person name="Lindquist E.A."/>
            <person name="Lipzen A."/>
            <person name="Lundell T."/>
            <person name="Morin E."/>
            <person name="Murat C."/>
            <person name="Sun H."/>
            <person name="Tunlid A."/>
            <person name="Henrissat B."/>
            <person name="Grigoriev I.V."/>
            <person name="Hibbett D.S."/>
            <person name="Martin F."/>
            <person name="Nordberg H.P."/>
            <person name="Cantor M.N."/>
            <person name="Hua S.X."/>
        </authorList>
    </citation>
    <scope>NUCLEOTIDE SEQUENCE [LARGE SCALE GENOMIC DNA]</scope>
    <source>
        <strain evidence="2 3">F 1598</strain>
    </source>
</reference>
<dbReference type="Proteomes" id="UP000054166">
    <property type="component" value="Unassembled WGS sequence"/>
</dbReference>
<dbReference type="OrthoDB" id="3033638at2759"/>
<dbReference type="STRING" id="765440.A0A0C3FWV2"/>
<feature type="compositionally biased region" description="Basic residues" evidence="1">
    <location>
        <begin position="250"/>
        <end position="268"/>
    </location>
</feature>
<name>A0A0C3FWV2_PILCF</name>
<dbReference type="EMBL" id="KN832992">
    <property type="protein sequence ID" value="KIM83031.1"/>
    <property type="molecule type" value="Genomic_DNA"/>
</dbReference>
<evidence type="ECO:0000256" key="1">
    <source>
        <dbReference type="SAM" id="MobiDB-lite"/>
    </source>
</evidence>
<reference evidence="3" key="2">
    <citation type="submission" date="2015-01" db="EMBL/GenBank/DDBJ databases">
        <title>Evolutionary Origins and Diversification of the Mycorrhizal Mutualists.</title>
        <authorList>
            <consortium name="DOE Joint Genome Institute"/>
            <consortium name="Mycorrhizal Genomics Consortium"/>
            <person name="Kohler A."/>
            <person name="Kuo A."/>
            <person name="Nagy L.G."/>
            <person name="Floudas D."/>
            <person name="Copeland A."/>
            <person name="Barry K.W."/>
            <person name="Cichocki N."/>
            <person name="Veneault-Fourrey C."/>
            <person name="LaButti K."/>
            <person name="Lindquist E.A."/>
            <person name="Lipzen A."/>
            <person name="Lundell T."/>
            <person name="Morin E."/>
            <person name="Murat C."/>
            <person name="Riley R."/>
            <person name="Ohm R."/>
            <person name="Sun H."/>
            <person name="Tunlid A."/>
            <person name="Henrissat B."/>
            <person name="Grigoriev I.V."/>
            <person name="Hibbett D.S."/>
            <person name="Martin F."/>
        </authorList>
    </citation>
    <scope>NUCLEOTIDE SEQUENCE [LARGE SCALE GENOMIC DNA]</scope>
    <source>
        <strain evidence="3">F 1598</strain>
    </source>
</reference>
<accession>A0A0C3FWV2</accession>
<feature type="compositionally biased region" description="Polar residues" evidence="1">
    <location>
        <begin position="229"/>
        <end position="241"/>
    </location>
</feature>
<feature type="region of interest" description="Disordered" evidence="1">
    <location>
        <begin position="157"/>
        <end position="274"/>
    </location>
</feature>
<proteinExistence type="predicted"/>
<feature type="compositionally biased region" description="Pro residues" evidence="1">
    <location>
        <begin position="194"/>
        <end position="203"/>
    </location>
</feature>
<keyword evidence="3" id="KW-1185">Reference proteome</keyword>
<gene>
    <name evidence="2" type="ORF">PILCRDRAFT_7464</name>
</gene>
<dbReference type="HOGENOM" id="CLU_1016033_0_0_1"/>
<protein>
    <submittedName>
        <fullName evidence="2">Uncharacterized protein</fullName>
    </submittedName>
</protein>
<dbReference type="AlphaFoldDB" id="A0A0C3FWV2"/>